<dbReference type="InterPro" id="IPR004839">
    <property type="entry name" value="Aminotransferase_I/II_large"/>
</dbReference>
<accession>A0A918UXU7</accession>
<dbReference type="PROSITE" id="PS00105">
    <property type="entry name" value="AA_TRANSFER_CLASS_1"/>
    <property type="match status" value="1"/>
</dbReference>
<dbReference type="GO" id="GO:0008483">
    <property type="term" value="F:transaminase activity"/>
    <property type="evidence" value="ECO:0007669"/>
    <property type="project" value="UniProtKB-KW"/>
</dbReference>
<dbReference type="PANTHER" id="PTHR42832">
    <property type="entry name" value="AMINO ACID AMINOTRANSFERASE"/>
    <property type="match status" value="1"/>
</dbReference>
<protein>
    <recommendedName>
        <fullName evidence="4">Aminotransferase</fullName>
        <ecNumber evidence="4">2.6.1.-</ecNumber>
    </recommendedName>
</protein>
<dbReference type="Gene3D" id="3.90.1150.10">
    <property type="entry name" value="Aspartate Aminotransferase, domain 1"/>
    <property type="match status" value="1"/>
</dbReference>
<dbReference type="InterPro" id="IPR004838">
    <property type="entry name" value="NHTrfase_class1_PyrdxlP-BS"/>
</dbReference>
<dbReference type="InterPro" id="IPR015424">
    <property type="entry name" value="PyrdxlP-dep_Trfase"/>
</dbReference>
<name>A0A918UXU7_9BACT</name>
<proteinExistence type="inferred from homology"/>
<evidence type="ECO:0000256" key="3">
    <source>
        <dbReference type="ARBA" id="ARBA00022679"/>
    </source>
</evidence>
<dbReference type="GO" id="GO:0030170">
    <property type="term" value="F:pyridoxal phosphate binding"/>
    <property type="evidence" value="ECO:0007669"/>
    <property type="project" value="InterPro"/>
</dbReference>
<dbReference type="CDD" id="cd00609">
    <property type="entry name" value="AAT_like"/>
    <property type="match status" value="1"/>
</dbReference>
<comment type="caution">
    <text evidence="6">The sequence shown here is derived from an EMBL/GenBank/DDBJ whole genome shotgun (WGS) entry which is preliminary data.</text>
</comment>
<evidence type="ECO:0000313" key="6">
    <source>
        <dbReference type="EMBL" id="GGZ40829.1"/>
    </source>
</evidence>
<dbReference type="Pfam" id="PF00155">
    <property type="entry name" value="Aminotran_1_2"/>
    <property type="match status" value="1"/>
</dbReference>
<evidence type="ECO:0000313" key="7">
    <source>
        <dbReference type="Proteomes" id="UP000619457"/>
    </source>
</evidence>
<keyword evidence="7" id="KW-1185">Reference proteome</keyword>
<feature type="domain" description="Aminotransferase class I/classII large" evidence="5">
    <location>
        <begin position="32"/>
        <end position="380"/>
    </location>
</feature>
<evidence type="ECO:0000256" key="4">
    <source>
        <dbReference type="RuleBase" id="RU000481"/>
    </source>
</evidence>
<reference evidence="6" key="2">
    <citation type="submission" date="2020-09" db="EMBL/GenBank/DDBJ databases">
        <authorList>
            <person name="Sun Q."/>
            <person name="Kim S."/>
        </authorList>
    </citation>
    <scope>NUCLEOTIDE SEQUENCE</scope>
    <source>
        <strain evidence="6">KCTC 12368</strain>
    </source>
</reference>
<evidence type="ECO:0000256" key="1">
    <source>
        <dbReference type="ARBA" id="ARBA00001933"/>
    </source>
</evidence>
<keyword evidence="2 4" id="KW-0032">Aminotransferase</keyword>
<comment type="similarity">
    <text evidence="4">Belongs to the class-I pyridoxal-phosphate-dependent aminotransferase family.</text>
</comment>
<reference evidence="6" key="1">
    <citation type="journal article" date="2014" name="Int. J. Syst. Evol. Microbiol.">
        <title>Complete genome sequence of Corynebacterium casei LMG S-19264T (=DSM 44701T), isolated from a smear-ripened cheese.</title>
        <authorList>
            <consortium name="US DOE Joint Genome Institute (JGI-PGF)"/>
            <person name="Walter F."/>
            <person name="Albersmeier A."/>
            <person name="Kalinowski J."/>
            <person name="Ruckert C."/>
        </authorList>
    </citation>
    <scope>NUCLEOTIDE SEQUENCE</scope>
    <source>
        <strain evidence="6">KCTC 12368</strain>
    </source>
</reference>
<dbReference type="InterPro" id="IPR050881">
    <property type="entry name" value="LL-DAP_aminotransferase"/>
</dbReference>
<keyword evidence="3 4" id="KW-0808">Transferase</keyword>
<dbReference type="RefSeq" id="WP_018473697.1">
    <property type="nucleotide sequence ID" value="NZ_BMWX01000010.1"/>
</dbReference>
<sequence length="386" mass="43530">MIQPANRLQFVKEYYFSKKLREVAQLKAEGQPIINMGIGSPDLPPDPTVIEALSKTSHLANSHGYQSYQGSPALRQAIADFYNKYYQVSLNPANEILPMMGSKEAIMHISMAYLNPGDRVLIPNPGYPTYSSVTELVCAKAEYYDLKQESQWLPDFDQLESYAQTPIKLMWVNYPHMPTGANADENALQKLVDFARKHGILLVNDNPYSFILTKEKRSILSLEGADEIALELNSLSKTYNMPGWRVGMLCGNATYLKEVLKVKSNMDSGMFLGIQEGAIAALNLPGTWFEEMDKVYQHRRELVWKIADQLGAVYDKNSSGMFVWARLPDQTDPLALVDKLLYENAIFITPGDIFGSNGKGYIRFSLCLAEDQIEEALQRVKATWTR</sequence>
<comment type="cofactor">
    <cofactor evidence="1 4">
        <name>pyridoxal 5'-phosphate</name>
        <dbReference type="ChEBI" id="CHEBI:597326"/>
    </cofactor>
</comment>
<dbReference type="InterPro" id="IPR015422">
    <property type="entry name" value="PyrdxlP-dep_Trfase_small"/>
</dbReference>
<dbReference type="InterPro" id="IPR015421">
    <property type="entry name" value="PyrdxlP-dep_Trfase_major"/>
</dbReference>
<dbReference type="EC" id="2.6.1.-" evidence="4"/>
<organism evidence="6 7">
    <name type="scientific">Echinicola pacifica</name>
    <dbReference type="NCBI Taxonomy" id="346377"/>
    <lineage>
        <taxon>Bacteria</taxon>
        <taxon>Pseudomonadati</taxon>
        <taxon>Bacteroidota</taxon>
        <taxon>Cytophagia</taxon>
        <taxon>Cytophagales</taxon>
        <taxon>Cyclobacteriaceae</taxon>
        <taxon>Echinicola</taxon>
    </lineage>
</organism>
<dbReference type="AlphaFoldDB" id="A0A918UXU7"/>
<dbReference type="Proteomes" id="UP000619457">
    <property type="component" value="Unassembled WGS sequence"/>
</dbReference>
<dbReference type="EMBL" id="BMWX01000010">
    <property type="protein sequence ID" value="GGZ40829.1"/>
    <property type="molecule type" value="Genomic_DNA"/>
</dbReference>
<dbReference type="SUPFAM" id="SSF53383">
    <property type="entry name" value="PLP-dependent transferases"/>
    <property type="match status" value="1"/>
</dbReference>
<dbReference type="Gene3D" id="3.40.640.10">
    <property type="entry name" value="Type I PLP-dependent aspartate aminotransferase-like (Major domain)"/>
    <property type="match status" value="1"/>
</dbReference>
<evidence type="ECO:0000259" key="5">
    <source>
        <dbReference type="Pfam" id="PF00155"/>
    </source>
</evidence>
<gene>
    <name evidence="6" type="primary">aspC3</name>
    <name evidence="6" type="ORF">GCM10007049_37690</name>
</gene>
<dbReference type="PANTHER" id="PTHR42832:SF3">
    <property type="entry name" value="L-GLUTAMINE--4-(METHYLSULFANYL)-2-OXOBUTANOATE AMINOTRANSFERASE"/>
    <property type="match status" value="1"/>
</dbReference>
<evidence type="ECO:0000256" key="2">
    <source>
        <dbReference type="ARBA" id="ARBA00022576"/>
    </source>
</evidence>